<evidence type="ECO:0000256" key="3">
    <source>
        <dbReference type="ARBA" id="ARBA00022554"/>
    </source>
</evidence>
<evidence type="ECO:0000313" key="10">
    <source>
        <dbReference type="EMBL" id="GAX29345.1"/>
    </source>
</evidence>
<keyword evidence="4" id="KW-0677">Repeat</keyword>
<dbReference type="PANTHER" id="PTHR47249">
    <property type="entry name" value="VACUOLAR PROTEIN 8"/>
    <property type="match status" value="1"/>
</dbReference>
<dbReference type="InterPro" id="IPR016024">
    <property type="entry name" value="ARM-type_fold"/>
</dbReference>
<evidence type="ECO:0000256" key="9">
    <source>
        <dbReference type="SAM" id="MobiDB-lite"/>
    </source>
</evidence>
<dbReference type="Proteomes" id="UP000198406">
    <property type="component" value="Unassembled WGS sequence"/>
</dbReference>
<dbReference type="GO" id="GO:0071562">
    <property type="term" value="P:nucleus-vacuole junction assembly"/>
    <property type="evidence" value="ECO:0007669"/>
    <property type="project" value="InterPro"/>
</dbReference>
<comment type="subcellular location">
    <subcellularLocation>
        <location evidence="1">Vacuole membrane</location>
        <topology evidence="1">Lipid-anchor</topology>
    </subcellularLocation>
</comment>
<evidence type="ECO:0000256" key="8">
    <source>
        <dbReference type="PROSITE-ProRule" id="PRU00259"/>
    </source>
</evidence>
<dbReference type="OrthoDB" id="42156at2759"/>
<protein>
    <recommendedName>
        <fullName evidence="7">Vacuolar protein 8</fullName>
    </recommendedName>
</protein>
<dbReference type="InterPro" id="IPR000225">
    <property type="entry name" value="Armadillo"/>
</dbReference>
<keyword evidence="6" id="KW-0449">Lipoprotein</keyword>
<proteinExistence type="inferred from homology"/>
<dbReference type="InterPro" id="IPR011989">
    <property type="entry name" value="ARM-like"/>
</dbReference>
<keyword evidence="3" id="KW-0926">Vacuole</keyword>
<evidence type="ECO:0000256" key="5">
    <source>
        <dbReference type="ARBA" id="ARBA00023136"/>
    </source>
</evidence>
<keyword evidence="11" id="KW-1185">Reference proteome</keyword>
<gene>
    <name evidence="10" type="ORF">FisN_16Hh220</name>
</gene>
<feature type="compositionally biased region" description="Basic residues" evidence="9">
    <location>
        <begin position="1"/>
        <end position="16"/>
    </location>
</feature>
<evidence type="ECO:0000256" key="7">
    <source>
        <dbReference type="ARBA" id="ARBA00026209"/>
    </source>
</evidence>
<reference evidence="10 11" key="1">
    <citation type="journal article" date="2015" name="Plant Cell">
        <title>Oil accumulation by the oleaginous diatom Fistulifera solaris as revealed by the genome and transcriptome.</title>
        <authorList>
            <person name="Tanaka T."/>
            <person name="Maeda Y."/>
            <person name="Veluchamy A."/>
            <person name="Tanaka M."/>
            <person name="Abida H."/>
            <person name="Marechal E."/>
            <person name="Bowler C."/>
            <person name="Muto M."/>
            <person name="Sunaga Y."/>
            <person name="Tanaka M."/>
            <person name="Yoshino T."/>
            <person name="Taniguchi T."/>
            <person name="Fukuda Y."/>
            <person name="Nemoto M."/>
            <person name="Matsumoto M."/>
            <person name="Wong P.S."/>
            <person name="Aburatani S."/>
            <person name="Fujibuchi W."/>
        </authorList>
    </citation>
    <scope>NUCLEOTIDE SEQUENCE [LARGE SCALE GENOMIC DNA]</scope>
    <source>
        <strain evidence="10 11">JPCC DA0580</strain>
    </source>
</reference>
<comment type="similarity">
    <text evidence="2">Belongs to the beta-catenin family.</text>
</comment>
<dbReference type="Gene3D" id="1.25.10.10">
    <property type="entry name" value="Leucine-rich Repeat Variant"/>
    <property type="match status" value="2"/>
</dbReference>
<comment type="caution">
    <text evidence="10">The sequence shown here is derived from an EMBL/GenBank/DDBJ whole genome shotgun (WGS) entry which is preliminary data.</text>
</comment>
<dbReference type="GO" id="GO:0043495">
    <property type="term" value="F:protein-membrane adaptor activity"/>
    <property type="evidence" value="ECO:0007669"/>
    <property type="project" value="InterPro"/>
</dbReference>
<feature type="compositionally biased region" description="Polar residues" evidence="9">
    <location>
        <begin position="34"/>
        <end position="45"/>
    </location>
</feature>
<dbReference type="EMBL" id="BDSP01000289">
    <property type="protein sequence ID" value="GAX29345.1"/>
    <property type="molecule type" value="Genomic_DNA"/>
</dbReference>
<dbReference type="SMART" id="SM00185">
    <property type="entry name" value="ARM"/>
    <property type="match status" value="4"/>
</dbReference>
<dbReference type="AlphaFoldDB" id="A0A1Z5KTE2"/>
<evidence type="ECO:0000256" key="2">
    <source>
        <dbReference type="ARBA" id="ARBA00005462"/>
    </source>
</evidence>
<keyword evidence="5" id="KW-0472">Membrane</keyword>
<dbReference type="PANTHER" id="PTHR47249:SF1">
    <property type="entry name" value="VACUOLAR PROTEIN 8"/>
    <property type="match status" value="1"/>
</dbReference>
<name>A0A1Z5KTE2_FISSO</name>
<organism evidence="10 11">
    <name type="scientific">Fistulifera solaris</name>
    <name type="common">Oleaginous diatom</name>
    <dbReference type="NCBI Taxonomy" id="1519565"/>
    <lineage>
        <taxon>Eukaryota</taxon>
        <taxon>Sar</taxon>
        <taxon>Stramenopiles</taxon>
        <taxon>Ochrophyta</taxon>
        <taxon>Bacillariophyta</taxon>
        <taxon>Bacillariophyceae</taxon>
        <taxon>Bacillariophycidae</taxon>
        <taxon>Naviculales</taxon>
        <taxon>Naviculaceae</taxon>
        <taxon>Fistulifera</taxon>
    </lineage>
</organism>
<evidence type="ECO:0000256" key="1">
    <source>
        <dbReference type="ARBA" id="ARBA00004592"/>
    </source>
</evidence>
<dbReference type="PROSITE" id="PS50176">
    <property type="entry name" value="ARM_REPEAT"/>
    <property type="match status" value="1"/>
</dbReference>
<accession>A0A1Z5KTE2</accession>
<dbReference type="SUPFAM" id="SSF48371">
    <property type="entry name" value="ARM repeat"/>
    <property type="match status" value="1"/>
</dbReference>
<feature type="region of interest" description="Disordered" evidence="9">
    <location>
        <begin position="1"/>
        <end position="84"/>
    </location>
</feature>
<feature type="repeat" description="ARM" evidence="8">
    <location>
        <begin position="389"/>
        <end position="422"/>
    </location>
</feature>
<evidence type="ECO:0000313" key="11">
    <source>
        <dbReference type="Proteomes" id="UP000198406"/>
    </source>
</evidence>
<dbReference type="InterPro" id="IPR045156">
    <property type="entry name" value="Vac8"/>
</dbReference>
<dbReference type="GO" id="GO:0005774">
    <property type="term" value="C:vacuolar membrane"/>
    <property type="evidence" value="ECO:0007669"/>
    <property type="project" value="UniProtKB-SubCell"/>
</dbReference>
<dbReference type="InParanoid" id="A0A1Z5KTE2"/>
<evidence type="ECO:0000256" key="4">
    <source>
        <dbReference type="ARBA" id="ARBA00022737"/>
    </source>
</evidence>
<evidence type="ECO:0000256" key="6">
    <source>
        <dbReference type="ARBA" id="ARBA00023288"/>
    </source>
</evidence>
<sequence length="574" mass="63580">MAPNKRLHSPSSRHRSLVSSHSYDSAVRRIVTDHTPNSSETTQQRGGVPRSASLRTKAREERDSYYPITPRGSETVKQFPKTTGNRTNSKYNYSDEFFEELKVPIVANASMGPKSKDHSRKLRKVVEDLVRSQGYDRRIAAISTACEMFDHNDEGIHNLELEQGAAHALSKLLAMAASDDEIRMICSALEMVFRGSSKCVHAAYERLPANLLVLLLRLLSRCETGSMANAAVSILNIWRILTYLGRCSQLRATLCRLKGIGAALASESTLSQPECRVLRMRFIANIANCDDNKEIVFDSKEIVGSTLRALNYDSSDQVRHYAAVTLAELASSAENQKRMVEDDALLATLVKTIFVEEVISTRESAITAIQNLSYAKENRLRIVSFRESIVLEALKQTLLSSSSDSKTMRRAAGALTNLASEETCEIIGNHKGLLNTLAIVSYKDFNSEVQSRAALALTKIANGILFHMECREALLNALVVASLSKTQNNVAAVLRVKAREPENREVLMNHPGVLDTLCDMCVSDAVAKSDRENAVRAIMHLVNEDNSRRPMCTRAILDALTTCANLSWLAILDY</sequence>